<dbReference type="Pfam" id="PF02879">
    <property type="entry name" value="PGM_PMM_II"/>
    <property type="match status" value="1"/>
</dbReference>
<sequence>MKLDLDQVLGTARAWLAQDPDPETRDELAAAIDAAADGDGPAVRALAERFDGRLQFGTAGLRAELGWGPLRMNRVVVTQAAAGLARFLIDTGRSRSVVIGYDGRVNSDVFARDSAEVMRGLGLEVTLLPSALPTPVLAFAVRHLDVGAGVMVTASHNPPRDNGYKVYLGQDDDGSQIVPPVDGEIADAIDAVAAGSVTDLLRDTDYTVASLALVDAYVAATAAIVPAPALGVDEQPTVVYTAMHGVGWETARAVFAAAGFAEPAVVPEQIDPDGAFPTVSFPNPEEPGAMDLAIARGLAVGADLVIANDPDADRLALAIPTASDAGAPSYRRLSGNEVGWLLGWRAAARASESGATGTLAASIVSSPALARVAARHGLEYRDTLTGFKWVSRVPELLFGYEEALGYLVDPSVVRDKDGISAALELLSLADELAASGSTIADHLEAFAAEFGAFASGQVATRVDDLSRIGEIMASLRSTPPTTLGGLDVHTVTDYADGVAGFPPSDILRYDLSGDARVIVRPSGTEPKVKVYIDTVAGTPAEAQRLVDALASSVRPLVS</sequence>
<comment type="similarity">
    <text evidence="2 7">Belongs to the phosphohexose mutase family.</text>
</comment>
<feature type="domain" description="Alpha-D-phosphohexomutase alpha/beta/alpha" evidence="9">
    <location>
        <begin position="54"/>
        <end position="191"/>
    </location>
</feature>
<dbReference type="Proteomes" id="UP001062223">
    <property type="component" value="Chromosome"/>
</dbReference>
<keyword evidence="5 7" id="KW-0460">Magnesium</keyword>
<dbReference type="InterPro" id="IPR005846">
    <property type="entry name" value="A-D-PHexomutase_a/b/a-III"/>
</dbReference>
<evidence type="ECO:0000259" key="9">
    <source>
        <dbReference type="Pfam" id="PF02878"/>
    </source>
</evidence>
<reference evidence="12" key="1">
    <citation type="submission" date="2022-09" db="EMBL/GenBank/DDBJ databases">
        <title>Taxonomy of Curtobacterium flaccumfaciens.</title>
        <authorList>
            <person name="Osdaghi E."/>
            <person name="Taghavi S.M."/>
            <person name="Hamidizade M."/>
            <person name="Abachi H."/>
            <person name="Fazliarab A."/>
            <person name="Baeyen S."/>
            <person name="Portier P."/>
            <person name="Van Vaerenbergh J."/>
            <person name="Jacques M.-A."/>
        </authorList>
    </citation>
    <scope>NUCLEOTIDE SEQUENCE</scope>
    <source>
        <strain evidence="12">AGQB46</strain>
    </source>
</reference>
<feature type="domain" description="Alpha-D-phosphohexomutase alpha/beta/alpha" evidence="10">
    <location>
        <begin position="216"/>
        <end position="318"/>
    </location>
</feature>
<evidence type="ECO:0000259" key="8">
    <source>
        <dbReference type="Pfam" id="PF00408"/>
    </source>
</evidence>
<dbReference type="SUPFAM" id="SSF53738">
    <property type="entry name" value="Phosphoglucomutase, first 3 domains"/>
    <property type="match status" value="3"/>
</dbReference>
<feature type="domain" description="Alpha-D-phosphohexomutase alpha/beta/alpha" evidence="11">
    <location>
        <begin position="335"/>
        <end position="443"/>
    </location>
</feature>
<dbReference type="PRINTS" id="PR00509">
    <property type="entry name" value="PGMPMM"/>
</dbReference>
<dbReference type="InterPro" id="IPR016055">
    <property type="entry name" value="A-D-PHexomutase_a/b/a-I/II/III"/>
</dbReference>
<dbReference type="CDD" id="cd05799">
    <property type="entry name" value="PGM2"/>
    <property type="match status" value="1"/>
</dbReference>
<dbReference type="KEGG" id="cpoi:OE229_14120"/>
<evidence type="ECO:0000259" key="11">
    <source>
        <dbReference type="Pfam" id="PF02880"/>
    </source>
</evidence>
<evidence type="ECO:0000256" key="7">
    <source>
        <dbReference type="RuleBase" id="RU004326"/>
    </source>
</evidence>
<dbReference type="Gene3D" id="3.40.120.10">
    <property type="entry name" value="Alpha-D-Glucose-1,6-Bisphosphate, subunit A, domain 3"/>
    <property type="match status" value="3"/>
</dbReference>
<dbReference type="InterPro" id="IPR005845">
    <property type="entry name" value="A-D-PHexomutase_a/b/a-II"/>
</dbReference>
<evidence type="ECO:0000313" key="12">
    <source>
        <dbReference type="EMBL" id="UYC80255.1"/>
    </source>
</evidence>
<dbReference type="EMBL" id="CP106879">
    <property type="protein sequence ID" value="UYC80255.1"/>
    <property type="molecule type" value="Genomic_DNA"/>
</dbReference>
<keyword evidence="6" id="KW-0413">Isomerase</keyword>
<dbReference type="PROSITE" id="PS00710">
    <property type="entry name" value="PGM_PMM"/>
    <property type="match status" value="1"/>
</dbReference>
<comment type="cofactor">
    <cofactor evidence="1">
        <name>Mg(2+)</name>
        <dbReference type="ChEBI" id="CHEBI:18420"/>
    </cofactor>
</comment>
<evidence type="ECO:0000256" key="1">
    <source>
        <dbReference type="ARBA" id="ARBA00001946"/>
    </source>
</evidence>
<evidence type="ECO:0000256" key="4">
    <source>
        <dbReference type="ARBA" id="ARBA00022723"/>
    </source>
</evidence>
<feature type="domain" description="Alpha-D-phosphohexomutase C-terminal" evidence="8">
    <location>
        <begin position="511"/>
        <end position="550"/>
    </location>
</feature>
<gene>
    <name evidence="12" type="ORF">OE229_14120</name>
</gene>
<dbReference type="SUPFAM" id="SSF55957">
    <property type="entry name" value="Phosphoglucomutase, C-terminal domain"/>
    <property type="match status" value="1"/>
</dbReference>
<dbReference type="AlphaFoldDB" id="A0A9Q9P6R6"/>
<dbReference type="InterPro" id="IPR016066">
    <property type="entry name" value="A-D-PHexomutase_CS"/>
</dbReference>
<dbReference type="GO" id="GO:0005975">
    <property type="term" value="P:carbohydrate metabolic process"/>
    <property type="evidence" value="ECO:0007669"/>
    <property type="project" value="InterPro"/>
</dbReference>
<dbReference type="PANTHER" id="PTHR45745:SF1">
    <property type="entry name" value="PHOSPHOGLUCOMUTASE 2B-RELATED"/>
    <property type="match status" value="1"/>
</dbReference>
<dbReference type="GO" id="GO:0000287">
    <property type="term" value="F:magnesium ion binding"/>
    <property type="evidence" value="ECO:0007669"/>
    <property type="project" value="InterPro"/>
</dbReference>
<evidence type="ECO:0000256" key="3">
    <source>
        <dbReference type="ARBA" id="ARBA00022553"/>
    </source>
</evidence>
<evidence type="ECO:0000256" key="6">
    <source>
        <dbReference type="ARBA" id="ARBA00023235"/>
    </source>
</evidence>
<proteinExistence type="inferred from homology"/>
<evidence type="ECO:0000313" key="13">
    <source>
        <dbReference type="Proteomes" id="UP001062223"/>
    </source>
</evidence>
<accession>A0A9Q9P6R6</accession>
<dbReference type="InterPro" id="IPR005843">
    <property type="entry name" value="A-D-PHexomutase_C"/>
</dbReference>
<evidence type="ECO:0000259" key="10">
    <source>
        <dbReference type="Pfam" id="PF02879"/>
    </source>
</evidence>
<dbReference type="Gene3D" id="3.30.310.50">
    <property type="entry name" value="Alpha-D-phosphohexomutase, C-terminal domain"/>
    <property type="match status" value="1"/>
</dbReference>
<evidence type="ECO:0000256" key="2">
    <source>
        <dbReference type="ARBA" id="ARBA00010231"/>
    </source>
</evidence>
<dbReference type="RefSeq" id="WP_262138560.1">
    <property type="nucleotide sequence ID" value="NZ_CP106879.1"/>
</dbReference>
<dbReference type="InterPro" id="IPR005841">
    <property type="entry name" value="Alpha-D-phosphohexomutase_SF"/>
</dbReference>
<protein>
    <submittedName>
        <fullName evidence="12">Phospho-sugar mutase</fullName>
    </submittedName>
</protein>
<dbReference type="InterPro" id="IPR005844">
    <property type="entry name" value="A-D-PHexomutase_a/b/a-I"/>
</dbReference>
<keyword evidence="4 7" id="KW-0479">Metal-binding</keyword>
<name>A0A9Q9P6R6_9MICO</name>
<dbReference type="Pfam" id="PF02878">
    <property type="entry name" value="PGM_PMM_I"/>
    <property type="match status" value="1"/>
</dbReference>
<evidence type="ECO:0000256" key="5">
    <source>
        <dbReference type="ARBA" id="ARBA00022842"/>
    </source>
</evidence>
<dbReference type="Pfam" id="PF00408">
    <property type="entry name" value="PGM_PMM_IV"/>
    <property type="match status" value="1"/>
</dbReference>
<dbReference type="GO" id="GO:0006166">
    <property type="term" value="P:purine ribonucleoside salvage"/>
    <property type="evidence" value="ECO:0007669"/>
    <property type="project" value="TreeGrafter"/>
</dbReference>
<dbReference type="InterPro" id="IPR036900">
    <property type="entry name" value="A-D-PHexomutase_C_sf"/>
</dbReference>
<organism evidence="12 13">
    <name type="scientific">Curtobacterium poinsettiae</name>
    <dbReference type="NCBI Taxonomy" id="159612"/>
    <lineage>
        <taxon>Bacteria</taxon>
        <taxon>Bacillati</taxon>
        <taxon>Actinomycetota</taxon>
        <taxon>Actinomycetes</taxon>
        <taxon>Micrococcales</taxon>
        <taxon>Microbacteriaceae</taxon>
        <taxon>Curtobacterium</taxon>
    </lineage>
</organism>
<dbReference type="Pfam" id="PF02880">
    <property type="entry name" value="PGM_PMM_III"/>
    <property type="match status" value="1"/>
</dbReference>
<dbReference type="GO" id="GO:0008973">
    <property type="term" value="F:phosphopentomutase activity"/>
    <property type="evidence" value="ECO:0007669"/>
    <property type="project" value="TreeGrafter"/>
</dbReference>
<dbReference type="PANTHER" id="PTHR45745">
    <property type="entry name" value="PHOSPHOMANNOMUTASE 45A"/>
    <property type="match status" value="1"/>
</dbReference>
<keyword evidence="3" id="KW-0597">Phosphoprotein</keyword>